<dbReference type="KEGG" id="xcl:G4Z02_09260"/>
<dbReference type="PROSITE" id="PS00409">
    <property type="entry name" value="PROKAR_NTER_METHYL"/>
    <property type="match status" value="1"/>
</dbReference>
<dbReference type="Proteomes" id="UP000514720">
    <property type="component" value="Chromosome"/>
</dbReference>
<dbReference type="RefSeq" id="WP_258877741.1">
    <property type="nucleotide sequence ID" value="NZ_CP048914.1"/>
</dbReference>
<evidence type="ECO:0000313" key="8">
    <source>
        <dbReference type="Proteomes" id="UP000514720"/>
    </source>
</evidence>
<evidence type="ECO:0000256" key="4">
    <source>
        <dbReference type="ARBA" id="ARBA00022989"/>
    </source>
</evidence>
<evidence type="ECO:0000256" key="1">
    <source>
        <dbReference type="ARBA" id="ARBA00004167"/>
    </source>
</evidence>
<dbReference type="PANTHER" id="PTHR30093:SF44">
    <property type="entry name" value="TYPE II SECRETION SYSTEM CORE PROTEIN G"/>
    <property type="match status" value="1"/>
</dbReference>
<dbReference type="SUPFAM" id="SSF54523">
    <property type="entry name" value="Pili subunits"/>
    <property type="match status" value="1"/>
</dbReference>
<dbReference type="Pfam" id="PF07963">
    <property type="entry name" value="N_methyl"/>
    <property type="match status" value="1"/>
</dbReference>
<protein>
    <submittedName>
        <fullName evidence="7">Prepilin-type N-terminal cleavage/methylation domain-containing protein</fullName>
    </submittedName>
</protein>
<dbReference type="EMBL" id="CP048914">
    <property type="protein sequence ID" value="QMS85927.1"/>
    <property type="molecule type" value="Genomic_DNA"/>
</dbReference>
<dbReference type="Gene3D" id="3.30.700.10">
    <property type="entry name" value="Glycoprotein, Type 4 Pilin"/>
    <property type="match status" value="1"/>
</dbReference>
<evidence type="ECO:0000256" key="6">
    <source>
        <dbReference type="SAM" id="Phobius"/>
    </source>
</evidence>
<keyword evidence="2" id="KW-0488">Methylation</keyword>
<comment type="subcellular location">
    <subcellularLocation>
        <location evidence="1">Membrane</location>
        <topology evidence="1">Single-pass membrane protein</topology>
    </subcellularLocation>
</comment>
<sequence length="145" mass="15415">MMNNKGVTLIELLIVIVVIGIISAFAVPAVGSFLETAQRQAVYQDAVAVRNAAANYCAQPTVTCTSTQELTMTELATYLDGFDKTKYDVDDTGTDDLTIATGNGSGGWTITLEAVAVNQGDFEWVTSTDPVNADSSTTYVTEDDN</sequence>
<evidence type="ECO:0000256" key="2">
    <source>
        <dbReference type="ARBA" id="ARBA00022481"/>
    </source>
</evidence>
<evidence type="ECO:0000313" key="7">
    <source>
        <dbReference type="EMBL" id="QMS85927.1"/>
    </source>
</evidence>
<keyword evidence="5 6" id="KW-0472">Membrane</keyword>
<reference evidence="7 8" key="1">
    <citation type="submission" date="2020-02" db="EMBL/GenBank/DDBJ databases">
        <authorList>
            <person name="Zheng R.K."/>
            <person name="Sun C.M."/>
        </authorList>
    </citation>
    <scope>NUCLEOTIDE SEQUENCE [LARGE SCALE GENOMIC DNA]</scope>
    <source>
        <strain evidence="8">zrk13</strain>
    </source>
</reference>
<evidence type="ECO:0000256" key="3">
    <source>
        <dbReference type="ARBA" id="ARBA00022692"/>
    </source>
</evidence>
<dbReference type="AlphaFoldDB" id="A0A7L7KTA3"/>
<name>A0A7L7KTA3_9MOLU</name>
<dbReference type="PANTHER" id="PTHR30093">
    <property type="entry name" value="GENERAL SECRETION PATHWAY PROTEIN G"/>
    <property type="match status" value="1"/>
</dbReference>
<keyword evidence="4 6" id="KW-1133">Transmembrane helix</keyword>
<feature type="transmembrane region" description="Helical" evidence="6">
    <location>
        <begin position="12"/>
        <end position="34"/>
    </location>
</feature>
<keyword evidence="8" id="KW-1185">Reference proteome</keyword>
<organism evidence="7 8">
    <name type="scientific">Candidatus Xianfuyuplasma coldseepsis</name>
    <dbReference type="NCBI Taxonomy" id="2782163"/>
    <lineage>
        <taxon>Bacteria</taxon>
        <taxon>Bacillati</taxon>
        <taxon>Mycoplasmatota</taxon>
        <taxon>Mollicutes</taxon>
        <taxon>Candidatus Izemoplasmatales</taxon>
        <taxon>Candidatus Izemoplasmataceae</taxon>
        <taxon>Candidatus Xianfuyuplasma</taxon>
    </lineage>
</organism>
<dbReference type="GO" id="GO:0016020">
    <property type="term" value="C:membrane"/>
    <property type="evidence" value="ECO:0007669"/>
    <property type="project" value="UniProtKB-SubCell"/>
</dbReference>
<gene>
    <name evidence="7" type="ORF">G4Z02_09260</name>
</gene>
<dbReference type="InterPro" id="IPR012902">
    <property type="entry name" value="N_methyl_site"/>
</dbReference>
<accession>A0A7L7KTA3</accession>
<evidence type="ECO:0000256" key="5">
    <source>
        <dbReference type="ARBA" id="ARBA00023136"/>
    </source>
</evidence>
<dbReference type="NCBIfam" id="TIGR02532">
    <property type="entry name" value="IV_pilin_GFxxxE"/>
    <property type="match status" value="1"/>
</dbReference>
<keyword evidence="3 6" id="KW-0812">Transmembrane</keyword>
<dbReference type="InterPro" id="IPR045584">
    <property type="entry name" value="Pilin-like"/>
</dbReference>
<proteinExistence type="predicted"/>